<feature type="domain" description="F-box" evidence="1">
    <location>
        <begin position="16"/>
        <end position="45"/>
    </location>
</feature>
<evidence type="ECO:0000259" key="1">
    <source>
        <dbReference type="Pfam" id="PF00646"/>
    </source>
</evidence>
<proteinExistence type="predicted"/>
<accession>A0A8B8UXR5</accession>
<reference evidence="2" key="1">
    <citation type="journal article" date="2017" name="Nat. Genet.">
        <title>Contrasting evolutionary genome dynamics between domesticated and wild yeasts.</title>
        <authorList>
            <person name="Yue J.X."/>
            <person name="Li J."/>
            <person name="Aigrain L."/>
            <person name="Hallin J."/>
            <person name="Persson K."/>
            <person name="Oliver K."/>
            <person name="Bergstrom A."/>
            <person name="Coupland P."/>
            <person name="Warringer J."/>
            <person name="Lagomarsino M.C."/>
            <person name="Fischer G."/>
            <person name="Durbin R."/>
            <person name="Liti G."/>
        </authorList>
    </citation>
    <scope>NUCLEOTIDE SEQUENCE</scope>
    <source>
        <strain evidence="2">CBS432</strain>
    </source>
</reference>
<dbReference type="Pfam" id="PF00646">
    <property type="entry name" value="F-box"/>
    <property type="match status" value="1"/>
</dbReference>
<dbReference type="GeneID" id="54632950"/>
<dbReference type="RefSeq" id="XP_033768560.1">
    <property type="nucleotide sequence ID" value="XM_033912669.1"/>
</dbReference>
<dbReference type="KEGG" id="spao:SPAR_M03730"/>
<name>A0A8B8UXR5_SACPA</name>
<dbReference type="VEuPathDB" id="FungiDB:SPAR_M03730"/>
<reference evidence="2" key="3">
    <citation type="submission" date="2025-07" db="EMBL/GenBank/DDBJ databases">
        <authorList>
            <consortium name="NCBI Genome Project"/>
        </authorList>
    </citation>
    <scope>NUCLEOTIDE SEQUENCE</scope>
    <source>
        <strain evidence="2">CBS432</strain>
    </source>
</reference>
<evidence type="ECO:0000313" key="2">
    <source>
        <dbReference type="RefSeq" id="XP_033768560.1"/>
    </source>
</evidence>
<dbReference type="AlphaFoldDB" id="A0A8B8UXR5"/>
<organism evidence="2">
    <name type="scientific">Saccharomyces paradoxus</name>
    <name type="common">Yeast</name>
    <name type="synonym">Saccharomyces douglasii</name>
    <dbReference type="NCBI Taxonomy" id="27291"/>
    <lineage>
        <taxon>Eukaryota</taxon>
        <taxon>Fungi</taxon>
        <taxon>Dikarya</taxon>
        <taxon>Ascomycota</taxon>
        <taxon>Saccharomycotina</taxon>
        <taxon>Saccharomycetes</taxon>
        <taxon>Saccharomycetales</taxon>
        <taxon>Saccharomycetaceae</taxon>
        <taxon>Saccharomyces</taxon>
    </lineage>
</organism>
<gene>
    <name evidence="2" type="primary">ROY1</name>
    <name evidence="2" type="ORF">SPAR_M03730</name>
</gene>
<reference evidence="2" key="4">
    <citation type="submission" date="2025-08" db="UniProtKB">
        <authorList>
            <consortium name="RefSeq"/>
        </authorList>
    </citation>
    <scope>IDENTIFICATION</scope>
    <source>
        <strain evidence="2">CBS432</strain>
    </source>
</reference>
<dbReference type="InterPro" id="IPR001810">
    <property type="entry name" value="F-box_dom"/>
</dbReference>
<dbReference type="OrthoDB" id="3976101at2759"/>
<reference evidence="2" key="2">
    <citation type="submission" date="2020-01" db="EMBL/GenBank/DDBJ databases">
        <title>Population-level Yeast Reference Genomes.</title>
        <authorList>
            <person name="Yue J.-X."/>
        </authorList>
    </citation>
    <scope>NUCLEOTIDE SEQUENCE</scope>
    <source>
        <strain evidence="2">CBS432</strain>
    </source>
</reference>
<protein>
    <submittedName>
        <fullName evidence="2">Roy1p</fullName>
    </submittedName>
</protein>
<sequence length="553" mass="64154">MAFQDQGLFIVLSHASLFLNQNDLLRLSLTSKKIHDIIAIPRLYNNIHITKNPVLRTNKCFLEGGKTYVSGYRSVLKTGDKNDIFLYDRIERLLEASHLKSIKQLTIDENLFHNRKEGLQLLQRLVNEITNLNAIEILDIKDSALFGLCSEKYYGLTRLKKRIVYGKTGFDGIRLWENFKSLKWELPVSLDLRDVIIPEVGALLMKQLDGGELEIKDEAYSSLRVFEYFDSVNLRFKNLRRLKLNHVHKQDEGSTTSMRLSSRAFTDVVNLSTLKALELEFSCEVDDCECDDDFLQDITGNLVSLTSLGFIEKTFAKQGYHYMDEKWDLVINKFILNLPNVSKNLRSLSIRHDPPLNGKGIDTVDGNLLRRKRIYEKVLPKLSSLETIIAPTVLQSITSYEMYACDLLWNGCKCAFCSKYLPLFDKYIMNHQYFSASDARYLDIIPIVFAAYTGKSLAKRFDPQKNWDLDLLQYAPEDTAWDFHGFERIHHFASYECYFDESSFEPLATIISHFFYPYMNYLIKILPNLRQTMLSGIYFNVSPELHIYESIYD</sequence>